<evidence type="ECO:0000256" key="1">
    <source>
        <dbReference type="SAM" id="MobiDB-lite"/>
    </source>
</evidence>
<dbReference type="KEGG" id="tan:TA20275"/>
<accession>Q4UHA2</accession>
<organism evidence="2 3">
    <name type="scientific">Theileria annulata</name>
    <dbReference type="NCBI Taxonomy" id="5874"/>
    <lineage>
        <taxon>Eukaryota</taxon>
        <taxon>Sar</taxon>
        <taxon>Alveolata</taxon>
        <taxon>Apicomplexa</taxon>
        <taxon>Aconoidasida</taxon>
        <taxon>Piroplasmida</taxon>
        <taxon>Theileriidae</taxon>
        <taxon>Theileria</taxon>
    </lineage>
</organism>
<dbReference type="InParanoid" id="Q4UHA2"/>
<sequence length="158" mass="19110">MCSSSSDRSYSDSSDDDLPKEPFNPLNLAYHNKYNKHKHRDRRSRSRDRDKHRDKDKHRDRDSRSREREEDKWKHDLYESDSERINYENKYKKSKSNHNNNNKENNNDVEIKSITRKGWKSRAGGIYIPPDEESDDDLYTNYIPNHIYERPDPSYTLD</sequence>
<gene>
    <name evidence="2" type="ORF">TA20275</name>
</gene>
<dbReference type="OMA" id="EPFNPLN"/>
<evidence type="ECO:0000313" key="3">
    <source>
        <dbReference type="Proteomes" id="UP000001950"/>
    </source>
</evidence>
<name>Q4UHA2_THEAN</name>
<keyword evidence="3" id="KW-1185">Reference proteome</keyword>
<reference evidence="2 3" key="1">
    <citation type="journal article" date="2005" name="Science">
        <title>Genome of the host-cell transforming parasite Theileria annulata compared with T. parva.</title>
        <authorList>
            <person name="Pain A."/>
            <person name="Renauld H."/>
            <person name="Berriman M."/>
            <person name="Murphy L."/>
            <person name="Yeats C.A."/>
            <person name="Weir W."/>
            <person name="Kerhornou A."/>
            <person name="Aslett M."/>
            <person name="Bishop R."/>
            <person name="Bouchier C."/>
            <person name="Cochet M."/>
            <person name="Coulson R.M.R."/>
            <person name="Cronin A."/>
            <person name="de Villiers E.P."/>
            <person name="Fraser A."/>
            <person name="Fosker N."/>
            <person name="Gardner M."/>
            <person name="Goble A."/>
            <person name="Griffiths-Jones S."/>
            <person name="Harris D.E."/>
            <person name="Katzer F."/>
            <person name="Larke N."/>
            <person name="Lord A."/>
            <person name="Maser P."/>
            <person name="McKellar S."/>
            <person name="Mooney P."/>
            <person name="Morton F."/>
            <person name="Nene V."/>
            <person name="O'Neil S."/>
            <person name="Price C."/>
            <person name="Quail M.A."/>
            <person name="Rabbinowitsch E."/>
            <person name="Rawlings N.D."/>
            <person name="Rutter S."/>
            <person name="Saunders D."/>
            <person name="Seeger K."/>
            <person name="Shah T."/>
            <person name="Squares R."/>
            <person name="Squares S."/>
            <person name="Tivey A."/>
            <person name="Walker A.R."/>
            <person name="Woodward J."/>
            <person name="Dobbelaere D.A.E."/>
            <person name="Langsley G."/>
            <person name="Rajandream M.A."/>
            <person name="McKeever D."/>
            <person name="Shiels B."/>
            <person name="Tait A."/>
            <person name="Barrell B.G."/>
            <person name="Hall N."/>
        </authorList>
    </citation>
    <scope>NUCLEOTIDE SEQUENCE [LARGE SCALE GENOMIC DNA]</scope>
    <source>
        <strain evidence="3">Ankara</strain>
    </source>
</reference>
<dbReference type="OrthoDB" id="366365at2759"/>
<protein>
    <submittedName>
        <fullName evidence="2">Uncharacterized protein</fullName>
    </submittedName>
</protein>
<evidence type="ECO:0000313" key="2">
    <source>
        <dbReference type="EMBL" id="CAI73537.1"/>
    </source>
</evidence>
<feature type="compositionally biased region" description="Low complexity" evidence="1">
    <location>
        <begin position="1"/>
        <end position="12"/>
    </location>
</feature>
<dbReference type="AlphaFoldDB" id="Q4UHA2"/>
<feature type="compositionally biased region" description="Basic and acidic residues" evidence="1">
    <location>
        <begin position="47"/>
        <end position="91"/>
    </location>
</feature>
<dbReference type="EMBL" id="CR940347">
    <property type="protein sequence ID" value="CAI73537.1"/>
    <property type="molecule type" value="Genomic_DNA"/>
</dbReference>
<dbReference type="GeneID" id="3864246"/>
<dbReference type="Proteomes" id="UP000001950">
    <property type="component" value="Chromosome 1"/>
</dbReference>
<dbReference type="VEuPathDB" id="PiroplasmaDB:TA20275"/>
<proteinExistence type="predicted"/>
<dbReference type="RefSeq" id="XP_954214.1">
    <property type="nucleotide sequence ID" value="XM_949121.1"/>
</dbReference>
<dbReference type="eggNOG" id="ENOG502QWV2">
    <property type="taxonomic scope" value="Eukaryota"/>
</dbReference>
<feature type="compositionally biased region" description="Basic residues" evidence="1">
    <location>
        <begin position="33"/>
        <end position="46"/>
    </location>
</feature>
<feature type="region of interest" description="Disordered" evidence="1">
    <location>
        <begin position="1"/>
        <end position="109"/>
    </location>
</feature>